<keyword evidence="3" id="KW-0931">ER-Golgi transport</keyword>
<sequence length="113" mass="13082">MAVCVAVIGKENYPLFLRTVSPEEELKFHYTVHTSLDVVEEKVSSLTKSSNDPRELYLGLYGYVTNTKIKFVVMFRKLHVAYTDMFCNPFYNPGENITSRIFERTVIGMMKQD</sequence>
<dbReference type="Gene3D" id="3.30.450.70">
    <property type="match status" value="1"/>
</dbReference>
<evidence type="ECO:0000256" key="2">
    <source>
        <dbReference type="ARBA" id="ARBA00006626"/>
    </source>
</evidence>
<dbReference type="Pfam" id="PF04628">
    <property type="entry name" value="Sedlin_N"/>
    <property type="match status" value="1"/>
</dbReference>
<evidence type="ECO:0000256" key="4">
    <source>
        <dbReference type="ARBA" id="ARBA00024408"/>
    </source>
</evidence>
<organism evidence="5 6">
    <name type="scientific">Acropora cervicornis</name>
    <name type="common">Staghorn coral</name>
    <dbReference type="NCBI Taxonomy" id="6130"/>
    <lineage>
        <taxon>Eukaryota</taxon>
        <taxon>Metazoa</taxon>
        <taxon>Cnidaria</taxon>
        <taxon>Anthozoa</taxon>
        <taxon>Hexacorallia</taxon>
        <taxon>Scleractinia</taxon>
        <taxon>Astrocoeniina</taxon>
        <taxon>Acroporidae</taxon>
        <taxon>Acropora</taxon>
    </lineage>
</organism>
<accession>A0AAD9PWK9</accession>
<dbReference type="Proteomes" id="UP001249851">
    <property type="component" value="Unassembled WGS sequence"/>
</dbReference>
<dbReference type="InterPro" id="IPR006722">
    <property type="entry name" value="Sedlin"/>
</dbReference>
<evidence type="ECO:0000256" key="3">
    <source>
        <dbReference type="ARBA" id="ARBA00022892"/>
    </source>
</evidence>
<comment type="caution">
    <text evidence="5">The sequence shown here is derived from an EMBL/GenBank/DDBJ whole genome shotgun (WGS) entry which is preliminary data.</text>
</comment>
<gene>
    <name evidence="5" type="ORF">P5673_029438</name>
</gene>
<comment type="similarity">
    <text evidence="2">Belongs to the TRAPP small subunits family. Sedlin subfamily.</text>
</comment>
<dbReference type="AlphaFoldDB" id="A0AAD9PWK9"/>
<evidence type="ECO:0000256" key="1">
    <source>
        <dbReference type="ARBA" id="ARBA00004556"/>
    </source>
</evidence>
<dbReference type="EMBL" id="JARQWQ010000117">
    <property type="protein sequence ID" value="KAK2549985.1"/>
    <property type="molecule type" value="Genomic_DNA"/>
</dbReference>
<reference evidence="5" key="2">
    <citation type="journal article" date="2023" name="Science">
        <title>Genomic signatures of disease resistance in endangered staghorn corals.</title>
        <authorList>
            <person name="Vollmer S.V."/>
            <person name="Selwyn J.D."/>
            <person name="Despard B.A."/>
            <person name="Roesel C.L."/>
        </authorList>
    </citation>
    <scope>NUCLEOTIDE SEQUENCE</scope>
    <source>
        <strain evidence="5">K2</strain>
    </source>
</reference>
<evidence type="ECO:0000313" key="6">
    <source>
        <dbReference type="Proteomes" id="UP001249851"/>
    </source>
</evidence>
<dbReference type="GO" id="GO:0006888">
    <property type="term" value="P:endoplasmic reticulum to Golgi vesicle-mediated transport"/>
    <property type="evidence" value="ECO:0007669"/>
    <property type="project" value="InterPro"/>
</dbReference>
<comment type="subcellular location">
    <subcellularLocation>
        <location evidence="1">Cytoplasm</location>
        <location evidence="1">Perinuclear region</location>
    </subcellularLocation>
</comment>
<dbReference type="InterPro" id="IPR044760">
    <property type="entry name" value="TRAPPC2L"/>
</dbReference>
<keyword evidence="3" id="KW-0813">Transport</keyword>
<name>A0AAD9PWK9_ACRCE</name>
<protein>
    <recommendedName>
        <fullName evidence="4">Trafficking protein particle complex subunit 2-like protein</fullName>
    </recommendedName>
</protein>
<evidence type="ECO:0000313" key="5">
    <source>
        <dbReference type="EMBL" id="KAK2549985.1"/>
    </source>
</evidence>
<dbReference type="SUPFAM" id="SSF64356">
    <property type="entry name" value="SNARE-like"/>
    <property type="match status" value="1"/>
</dbReference>
<reference evidence="5" key="1">
    <citation type="journal article" date="2023" name="G3 (Bethesda)">
        <title>Whole genome assembly and annotation of the endangered Caribbean coral Acropora cervicornis.</title>
        <authorList>
            <person name="Selwyn J.D."/>
            <person name="Vollmer S.V."/>
        </authorList>
    </citation>
    <scope>NUCLEOTIDE SEQUENCE</scope>
    <source>
        <strain evidence="5">K2</strain>
    </source>
</reference>
<dbReference type="InterPro" id="IPR011012">
    <property type="entry name" value="Longin-like_dom_sf"/>
</dbReference>
<dbReference type="GO" id="GO:0048471">
    <property type="term" value="C:perinuclear region of cytoplasm"/>
    <property type="evidence" value="ECO:0007669"/>
    <property type="project" value="UniProtKB-SubCell"/>
</dbReference>
<dbReference type="PANTHER" id="PTHR12403">
    <property type="entry name" value="TRAFFICKING PROTEIN PARTICLE COMPLEX SUBUNIT 2"/>
    <property type="match status" value="1"/>
</dbReference>
<dbReference type="CDD" id="cd14854">
    <property type="entry name" value="TRAPPC2L"/>
    <property type="match status" value="1"/>
</dbReference>
<proteinExistence type="inferred from homology"/>
<keyword evidence="6" id="KW-1185">Reference proteome</keyword>